<proteinExistence type="predicted"/>
<keyword evidence="2" id="KW-1185">Reference proteome</keyword>
<sequence length="502" mass="57276">MQHSLEQPMLCIDPKNAMYVTPKELHGPRLPVHVIKSVLSGKICCESEICRDMARIAARRGNLASECNHLKRSSSAQCYVPPAPLNPGDLDRMFNKGLISKSRLQECKEMHLKASEEEVDCVFPIFWGEYGLSETYIYFSVFTNLTDNWCRLGRTIVTFDKTYGKWHSQCRGTKNRLSCVHRYLCMWWIFQEWPEYLQNDVTPEEIEDLEEQAQEIIDETQPTNESSSGVMKMTEYFLKCKRIPENLQQDLITTEMPIPESFVPEETQCPYCPGPCPPNLGEAVLKTKHATIYALFSVHRVHLMRRPDLTNTTSQDTQVNVTDRWENIEKEIIATGFSDESASNPFASSLTYSAFPPWIGQCSRLSDVIPKTEILKGLSQKDRLWTKRPSEEVDEDSILQILDTKGPRKEDLAKACNALGVSSSGSQSDLLNRLEELLLYKDIYPKMFVKLHKAGGGVLHLGCTHGVVYYHSPLWWQESARDHGYALLSFKYPPTVFISDIA</sequence>
<protein>
    <recommendedName>
        <fullName evidence="3">SAP domain-containing protein</fullName>
    </recommendedName>
</protein>
<accession>A0A5A9PHA1</accession>
<reference evidence="1 2" key="1">
    <citation type="journal article" date="2019" name="Mol. Ecol. Resour.">
        <title>Chromosome-level genome assembly of Triplophysa tibetana, a fish adapted to the harsh high-altitude environment of the Tibetan Plateau.</title>
        <authorList>
            <person name="Yang X."/>
            <person name="Liu H."/>
            <person name="Ma Z."/>
            <person name="Zou Y."/>
            <person name="Zou M."/>
            <person name="Mao Y."/>
            <person name="Li X."/>
            <person name="Wang H."/>
            <person name="Chen T."/>
            <person name="Wang W."/>
            <person name="Yang R."/>
        </authorList>
    </citation>
    <scope>NUCLEOTIDE SEQUENCE [LARGE SCALE GENOMIC DNA]</scope>
    <source>
        <strain evidence="1">TTIB1903HZAU</strain>
        <tissue evidence="1">Muscle</tissue>
    </source>
</reference>
<dbReference type="AlphaFoldDB" id="A0A5A9PHA1"/>
<gene>
    <name evidence="1" type="ORF">E1301_Tti018150s11</name>
</gene>
<evidence type="ECO:0000313" key="1">
    <source>
        <dbReference type="EMBL" id="KAA0721253.1"/>
    </source>
</evidence>
<organism evidence="1 2">
    <name type="scientific">Triplophysa tibetana</name>
    <dbReference type="NCBI Taxonomy" id="1572043"/>
    <lineage>
        <taxon>Eukaryota</taxon>
        <taxon>Metazoa</taxon>
        <taxon>Chordata</taxon>
        <taxon>Craniata</taxon>
        <taxon>Vertebrata</taxon>
        <taxon>Euteleostomi</taxon>
        <taxon>Actinopterygii</taxon>
        <taxon>Neopterygii</taxon>
        <taxon>Teleostei</taxon>
        <taxon>Ostariophysi</taxon>
        <taxon>Cypriniformes</taxon>
        <taxon>Nemacheilidae</taxon>
        <taxon>Triplophysa</taxon>
    </lineage>
</organism>
<dbReference type="PANTHER" id="PTHR17609">
    <property type="entry name" value="HMG DOMAIN-CONTAINING PROTEIN 3"/>
    <property type="match status" value="1"/>
</dbReference>
<comment type="caution">
    <text evidence="1">The sequence shown here is derived from an EMBL/GenBank/DDBJ whole genome shotgun (WGS) entry which is preliminary data.</text>
</comment>
<dbReference type="EMBL" id="SOYY01000005">
    <property type="protein sequence ID" value="KAA0721253.1"/>
    <property type="molecule type" value="Genomic_DNA"/>
</dbReference>
<evidence type="ECO:0008006" key="3">
    <source>
        <dbReference type="Google" id="ProtNLM"/>
    </source>
</evidence>
<dbReference type="InterPro" id="IPR039598">
    <property type="entry name" value="HMGXB3"/>
</dbReference>
<dbReference type="Proteomes" id="UP000324632">
    <property type="component" value="Chromosome 5"/>
</dbReference>
<dbReference type="PANTHER" id="PTHR17609:SF3">
    <property type="entry name" value="SAP DOMAIN-CONTAINING PROTEIN"/>
    <property type="match status" value="1"/>
</dbReference>
<name>A0A5A9PHA1_9TELE</name>
<evidence type="ECO:0000313" key="2">
    <source>
        <dbReference type="Proteomes" id="UP000324632"/>
    </source>
</evidence>
<feature type="non-terminal residue" evidence="1">
    <location>
        <position position="502"/>
    </location>
</feature>